<dbReference type="GO" id="GO:0009847">
    <property type="term" value="P:spore germination"/>
    <property type="evidence" value="ECO:0007669"/>
    <property type="project" value="InterPro"/>
</dbReference>
<protein>
    <recommendedName>
        <fullName evidence="8">Spore germination protein YndE</fullName>
    </recommendedName>
</protein>
<feature type="transmembrane region" description="Helical" evidence="6">
    <location>
        <begin position="136"/>
        <end position="157"/>
    </location>
</feature>
<organism evidence="7">
    <name type="scientific">bioreactor metagenome</name>
    <dbReference type="NCBI Taxonomy" id="1076179"/>
    <lineage>
        <taxon>unclassified sequences</taxon>
        <taxon>metagenomes</taxon>
        <taxon>ecological metagenomes</taxon>
    </lineage>
</organism>
<comment type="subcellular location">
    <subcellularLocation>
        <location evidence="1">Membrane</location>
        <topology evidence="1">Multi-pass membrane protein</topology>
    </subcellularLocation>
</comment>
<feature type="transmembrane region" description="Helical" evidence="6">
    <location>
        <begin position="80"/>
        <end position="101"/>
    </location>
</feature>
<evidence type="ECO:0000256" key="2">
    <source>
        <dbReference type="ARBA" id="ARBA00022448"/>
    </source>
</evidence>
<proteinExistence type="predicted"/>
<evidence type="ECO:0000256" key="3">
    <source>
        <dbReference type="ARBA" id="ARBA00022692"/>
    </source>
</evidence>
<evidence type="ECO:0000256" key="5">
    <source>
        <dbReference type="ARBA" id="ARBA00023136"/>
    </source>
</evidence>
<feature type="transmembrane region" description="Helical" evidence="6">
    <location>
        <begin position="212"/>
        <end position="233"/>
    </location>
</feature>
<name>A0A644ZBP6_9ZZZZ</name>
<sequence length="370" mass="40096">MKKSEISARNIGCVIALASLASTLVIGFSEIGQDIWLAVLLSFGLGFPLMMMYARIAALNPGLGLFDIISKQVGPFWSKVFYLAIIWYALHVSALVTRNFAEFVVTISLERTPKVFIIMAIIGLAGYLAGENDNLLGRWAIIAVVVIVVNLIITLILSIPSITFDNLKPFMEHGFKKIFSAAVTLGAIAYAETILILISFDSLKQGDTPYKAYGIGALLGTGLLFGALTRNILVLGREVAEISLFPGYITARVINPGTFVEHIESLIAFNLILLGVTKAAVCLRVAAVGTAKLFKKKEGPPNLMVPICLVSSALCVTVFSNMLEMVDFVEAYRFYVIPFAIVIPGVLWLKSEAASRKSKKMAAPCPAVKR</sequence>
<keyword evidence="5 6" id="KW-0472">Membrane</keyword>
<evidence type="ECO:0008006" key="8">
    <source>
        <dbReference type="Google" id="ProtNLM"/>
    </source>
</evidence>
<comment type="caution">
    <text evidence="7">The sequence shown here is derived from an EMBL/GenBank/DDBJ whole genome shotgun (WGS) entry which is preliminary data.</text>
</comment>
<dbReference type="EMBL" id="VSSQ01008037">
    <property type="protein sequence ID" value="MPM37698.1"/>
    <property type="molecule type" value="Genomic_DNA"/>
</dbReference>
<keyword evidence="4 6" id="KW-1133">Transmembrane helix</keyword>
<feature type="transmembrane region" description="Helical" evidence="6">
    <location>
        <begin position="113"/>
        <end position="130"/>
    </location>
</feature>
<evidence type="ECO:0000256" key="4">
    <source>
        <dbReference type="ARBA" id="ARBA00022989"/>
    </source>
</evidence>
<feature type="transmembrane region" description="Helical" evidence="6">
    <location>
        <begin position="178"/>
        <end position="200"/>
    </location>
</feature>
<dbReference type="GO" id="GO:0016020">
    <property type="term" value="C:membrane"/>
    <property type="evidence" value="ECO:0007669"/>
    <property type="project" value="UniProtKB-SubCell"/>
</dbReference>
<dbReference type="Pfam" id="PF03845">
    <property type="entry name" value="Spore_permease"/>
    <property type="match status" value="1"/>
</dbReference>
<dbReference type="AlphaFoldDB" id="A0A644ZBP6"/>
<dbReference type="PANTHER" id="PTHR34975">
    <property type="entry name" value="SPORE GERMINATION PROTEIN A2"/>
    <property type="match status" value="1"/>
</dbReference>
<keyword evidence="2" id="KW-0813">Transport</keyword>
<dbReference type="InterPro" id="IPR004761">
    <property type="entry name" value="Spore_GerAB"/>
</dbReference>
<feature type="transmembrane region" description="Helical" evidence="6">
    <location>
        <begin position="6"/>
        <end position="28"/>
    </location>
</feature>
<feature type="transmembrane region" description="Helical" evidence="6">
    <location>
        <begin position="35"/>
        <end position="56"/>
    </location>
</feature>
<keyword evidence="3 6" id="KW-0812">Transmembrane</keyword>
<gene>
    <name evidence="7" type="ORF">SDC9_84317</name>
</gene>
<feature type="transmembrane region" description="Helical" evidence="6">
    <location>
        <begin position="302"/>
        <end position="320"/>
    </location>
</feature>
<accession>A0A644ZBP6</accession>
<evidence type="ECO:0000313" key="7">
    <source>
        <dbReference type="EMBL" id="MPM37698.1"/>
    </source>
</evidence>
<dbReference type="PANTHER" id="PTHR34975:SF2">
    <property type="entry name" value="SPORE GERMINATION PROTEIN A2"/>
    <property type="match status" value="1"/>
</dbReference>
<feature type="transmembrane region" description="Helical" evidence="6">
    <location>
        <begin position="332"/>
        <end position="349"/>
    </location>
</feature>
<evidence type="ECO:0000256" key="1">
    <source>
        <dbReference type="ARBA" id="ARBA00004141"/>
    </source>
</evidence>
<reference evidence="7" key="1">
    <citation type="submission" date="2019-08" db="EMBL/GenBank/DDBJ databases">
        <authorList>
            <person name="Kucharzyk K."/>
            <person name="Murdoch R.W."/>
            <person name="Higgins S."/>
            <person name="Loffler F."/>
        </authorList>
    </citation>
    <scope>NUCLEOTIDE SEQUENCE</scope>
</reference>
<dbReference type="NCBIfam" id="TIGR00912">
    <property type="entry name" value="2A0309"/>
    <property type="match status" value="1"/>
</dbReference>
<evidence type="ECO:0000256" key="6">
    <source>
        <dbReference type="SAM" id="Phobius"/>
    </source>
</evidence>